<feature type="chain" id="PRO_5019254948" evidence="2">
    <location>
        <begin position="22"/>
        <end position="255"/>
    </location>
</feature>
<dbReference type="PANTHER" id="PTHR14969:SF13">
    <property type="entry name" value="AT30094P"/>
    <property type="match status" value="1"/>
</dbReference>
<dbReference type="RefSeq" id="WP_128197459.1">
    <property type="nucleotide sequence ID" value="NZ_SACJ01000015.1"/>
</dbReference>
<comment type="caution">
    <text evidence="4">The sequence shown here is derived from an EMBL/GenBank/DDBJ whole genome shotgun (WGS) entry which is preliminary data.</text>
</comment>
<dbReference type="PANTHER" id="PTHR14969">
    <property type="entry name" value="SPHINGOSINE-1-PHOSPHATE PHOSPHOHYDROLASE"/>
    <property type="match status" value="1"/>
</dbReference>
<dbReference type="Gene3D" id="1.20.144.10">
    <property type="entry name" value="Phosphatidic acid phosphatase type 2/haloperoxidase"/>
    <property type="match status" value="1"/>
</dbReference>
<dbReference type="OrthoDB" id="9773582at2"/>
<proteinExistence type="predicted"/>
<keyword evidence="1" id="KW-0812">Transmembrane</keyword>
<dbReference type="Pfam" id="PF01569">
    <property type="entry name" value="PAP2"/>
    <property type="match status" value="1"/>
</dbReference>
<evidence type="ECO:0000256" key="1">
    <source>
        <dbReference type="SAM" id="Phobius"/>
    </source>
</evidence>
<dbReference type="SMART" id="SM00014">
    <property type="entry name" value="acidPPc"/>
    <property type="match status" value="1"/>
</dbReference>
<feature type="transmembrane region" description="Helical" evidence="1">
    <location>
        <begin position="201"/>
        <end position="219"/>
    </location>
</feature>
<dbReference type="SUPFAM" id="SSF48317">
    <property type="entry name" value="Acid phosphatase/Vanadium-dependent haloperoxidase"/>
    <property type="match status" value="1"/>
</dbReference>
<gene>
    <name evidence="4" type="ORF">EOD40_16625</name>
</gene>
<dbReference type="Proteomes" id="UP000285211">
    <property type="component" value="Unassembled WGS sequence"/>
</dbReference>
<reference evidence="4 5" key="1">
    <citation type="submission" date="2019-01" db="EMBL/GenBank/DDBJ databases">
        <authorList>
            <person name="Chen W.-M."/>
        </authorList>
    </citation>
    <scope>NUCLEOTIDE SEQUENCE [LARGE SCALE GENOMIC DNA]</scope>
    <source>
        <strain evidence="4 5">BBQ-12</strain>
    </source>
</reference>
<sequence>MQKTNFYIALLLIAVGSNLHAQELISKDTIVFVKDKNLKFNYKQLILPVSLMSYGIIGIKSDALQSINSEIKEEVEENIDRKITIDDFSQYAPAVAVYALNNIGIKGKNNLRDRSIILATSYLIMSATVLPLKSITKVERPDGSSNNSFPSGHTATAFAGAEFLWQEYKDVSIWYGISGYLVAAGTGAFRIYNDRHWLTDVVMGAGIGILSTKIAYWTFPYINTLLKKKNKNNIGIISPFYNGSQLGVGMILNVK</sequence>
<organism evidence="4 5">
    <name type="scientific">Flavobacterium sufflavum</name>
    <dbReference type="NCBI Taxonomy" id="1921138"/>
    <lineage>
        <taxon>Bacteria</taxon>
        <taxon>Pseudomonadati</taxon>
        <taxon>Bacteroidota</taxon>
        <taxon>Flavobacteriia</taxon>
        <taxon>Flavobacteriales</taxon>
        <taxon>Flavobacteriaceae</taxon>
        <taxon>Flavobacterium</taxon>
    </lineage>
</organism>
<feature type="signal peptide" evidence="2">
    <location>
        <begin position="1"/>
        <end position="21"/>
    </location>
</feature>
<evidence type="ECO:0000313" key="5">
    <source>
        <dbReference type="Proteomes" id="UP000285211"/>
    </source>
</evidence>
<keyword evidence="2" id="KW-0732">Signal</keyword>
<dbReference type="CDD" id="cd03394">
    <property type="entry name" value="PAP2_like_5"/>
    <property type="match status" value="1"/>
</dbReference>
<evidence type="ECO:0000313" key="4">
    <source>
        <dbReference type="EMBL" id="RVT71723.1"/>
    </source>
</evidence>
<accession>A0A437KKZ6</accession>
<keyword evidence="1" id="KW-0472">Membrane</keyword>
<name>A0A437KKZ6_9FLAO</name>
<protein>
    <submittedName>
        <fullName evidence="4">Phosphatase PAP2 family protein</fullName>
    </submittedName>
</protein>
<dbReference type="AlphaFoldDB" id="A0A437KKZ6"/>
<dbReference type="InterPro" id="IPR000326">
    <property type="entry name" value="PAP2/HPO"/>
</dbReference>
<evidence type="ECO:0000259" key="3">
    <source>
        <dbReference type="SMART" id="SM00014"/>
    </source>
</evidence>
<evidence type="ECO:0000256" key="2">
    <source>
        <dbReference type="SAM" id="SignalP"/>
    </source>
</evidence>
<feature type="transmembrane region" description="Helical" evidence="1">
    <location>
        <begin position="173"/>
        <end position="192"/>
    </location>
</feature>
<keyword evidence="1" id="KW-1133">Transmembrane helix</keyword>
<keyword evidence="5" id="KW-1185">Reference proteome</keyword>
<dbReference type="EMBL" id="SACJ01000015">
    <property type="protein sequence ID" value="RVT71723.1"/>
    <property type="molecule type" value="Genomic_DNA"/>
</dbReference>
<feature type="domain" description="Phosphatidic acid phosphatase type 2/haloperoxidase" evidence="3">
    <location>
        <begin position="116"/>
        <end position="216"/>
    </location>
</feature>
<dbReference type="InterPro" id="IPR036938">
    <property type="entry name" value="PAP2/HPO_sf"/>
</dbReference>